<evidence type="ECO:0000313" key="2">
    <source>
        <dbReference type="WBParaSite" id="PSU_v2.g20822.t1"/>
    </source>
</evidence>
<name>A0A914YMK8_9BILA</name>
<dbReference type="SUPFAM" id="SSF52047">
    <property type="entry name" value="RNI-like"/>
    <property type="match status" value="1"/>
</dbReference>
<dbReference type="AlphaFoldDB" id="A0A914YMK8"/>
<organism evidence="1 2">
    <name type="scientific">Panagrolaimus superbus</name>
    <dbReference type="NCBI Taxonomy" id="310955"/>
    <lineage>
        <taxon>Eukaryota</taxon>
        <taxon>Metazoa</taxon>
        <taxon>Ecdysozoa</taxon>
        <taxon>Nematoda</taxon>
        <taxon>Chromadorea</taxon>
        <taxon>Rhabditida</taxon>
        <taxon>Tylenchina</taxon>
        <taxon>Panagrolaimomorpha</taxon>
        <taxon>Panagrolaimoidea</taxon>
        <taxon>Panagrolaimidae</taxon>
        <taxon>Panagrolaimus</taxon>
    </lineage>
</organism>
<accession>A0A914YMK8</accession>
<evidence type="ECO:0000313" key="1">
    <source>
        <dbReference type="Proteomes" id="UP000887577"/>
    </source>
</evidence>
<protein>
    <submittedName>
        <fullName evidence="2">Uncharacterized protein</fullName>
    </submittedName>
</protein>
<proteinExistence type="predicted"/>
<dbReference type="WBParaSite" id="PSU_v2.g20822.t1">
    <property type="protein sequence ID" value="PSU_v2.g20822.t1"/>
    <property type="gene ID" value="PSU_v2.g20822"/>
</dbReference>
<sequence length="99" mass="11521">MFDSMKNIAKLWIHDEIGLHFNVSQPFLSSMIPKIEKCNLRSLNIFRQRLTFDEYLFLTSSGDLKHLELSFCTISHSDGTLVTFDQLFINCPELECFTV</sequence>
<keyword evidence="1" id="KW-1185">Reference proteome</keyword>
<dbReference type="Proteomes" id="UP000887577">
    <property type="component" value="Unplaced"/>
</dbReference>
<reference evidence="2" key="1">
    <citation type="submission" date="2022-11" db="UniProtKB">
        <authorList>
            <consortium name="WormBaseParasite"/>
        </authorList>
    </citation>
    <scope>IDENTIFICATION</scope>
</reference>